<dbReference type="Ensembl" id="ENSHHUT00000015607.1">
    <property type="protein sequence ID" value="ENSHHUP00000015083.1"/>
    <property type="gene ID" value="ENSHHUG00000009359.1"/>
</dbReference>
<reference evidence="1" key="3">
    <citation type="submission" date="2025-09" db="UniProtKB">
        <authorList>
            <consortium name="Ensembl"/>
        </authorList>
    </citation>
    <scope>IDENTIFICATION</scope>
</reference>
<dbReference type="Pfam" id="PF07004">
    <property type="entry name" value="SHIPPO-rpt"/>
    <property type="match status" value="3"/>
</dbReference>
<dbReference type="InterPro" id="IPR010736">
    <property type="entry name" value="SHIPPO-rpt"/>
</dbReference>
<dbReference type="InterPro" id="IPR051291">
    <property type="entry name" value="CIMAP"/>
</dbReference>
<dbReference type="GeneTree" id="ENSGT00940000156191"/>
<sequence>HDPRMLKGPAFSFGTRHHQLSIMTAPLHTHSTAAPKTPNCSKPLDLVNCKLSFQTHIKHLQSKITSRIGRYSTERSGQSAYDSAPAYSLSARSKGFRNDQTPGPAAYMLPSVLGLATVNKTSVPNFSLRGRKEIGSFHEDLQKWTPTNTSPPHYSMTGCNSMPGDTSMKPGPRAHHPEQVTFTKIKPPGFSFGIHHSEFIAPLIMDVV</sequence>
<dbReference type="STRING" id="62062.ENSHHUP00000015083"/>
<dbReference type="Proteomes" id="UP000314982">
    <property type="component" value="Unassembled WGS sequence"/>
</dbReference>
<protein>
    <submittedName>
        <fullName evidence="1">Uncharacterized protein</fullName>
    </submittedName>
</protein>
<organism evidence="1 2">
    <name type="scientific">Hucho hucho</name>
    <name type="common">huchen</name>
    <dbReference type="NCBI Taxonomy" id="62062"/>
    <lineage>
        <taxon>Eukaryota</taxon>
        <taxon>Metazoa</taxon>
        <taxon>Chordata</taxon>
        <taxon>Craniata</taxon>
        <taxon>Vertebrata</taxon>
        <taxon>Euteleostomi</taxon>
        <taxon>Actinopterygii</taxon>
        <taxon>Neopterygii</taxon>
        <taxon>Teleostei</taxon>
        <taxon>Protacanthopterygii</taxon>
        <taxon>Salmoniformes</taxon>
        <taxon>Salmonidae</taxon>
        <taxon>Salmoninae</taxon>
        <taxon>Hucho</taxon>
    </lineage>
</organism>
<accession>A0A4W5KDB6</accession>
<evidence type="ECO:0000313" key="2">
    <source>
        <dbReference type="Proteomes" id="UP000314982"/>
    </source>
</evidence>
<dbReference type="AlphaFoldDB" id="A0A4W5KDB6"/>
<reference evidence="1" key="2">
    <citation type="submission" date="2025-08" db="UniProtKB">
        <authorList>
            <consortium name="Ensembl"/>
        </authorList>
    </citation>
    <scope>IDENTIFICATION</scope>
</reference>
<name>A0A4W5KDB6_9TELE</name>
<reference evidence="2" key="1">
    <citation type="submission" date="2018-06" db="EMBL/GenBank/DDBJ databases">
        <title>Genome assembly of Danube salmon.</title>
        <authorList>
            <person name="Macqueen D.J."/>
            <person name="Gundappa M.K."/>
        </authorList>
    </citation>
    <scope>NUCLEOTIDE SEQUENCE [LARGE SCALE GENOMIC DNA]</scope>
</reference>
<dbReference type="GO" id="GO:0005856">
    <property type="term" value="C:cytoskeleton"/>
    <property type="evidence" value="ECO:0007669"/>
    <property type="project" value="TreeGrafter"/>
</dbReference>
<evidence type="ECO:0000313" key="1">
    <source>
        <dbReference type="Ensembl" id="ENSHHUP00000015083.1"/>
    </source>
</evidence>
<keyword evidence="2" id="KW-1185">Reference proteome</keyword>
<dbReference type="PANTHER" id="PTHR21580">
    <property type="entry name" value="SHIPPO-1-RELATED"/>
    <property type="match status" value="1"/>
</dbReference>
<dbReference type="PANTHER" id="PTHR21580:SF28">
    <property type="entry name" value="BOREALIN N-TERMINAL DOMAIN-CONTAINING PROTEIN-RELATED"/>
    <property type="match status" value="1"/>
</dbReference>
<proteinExistence type="predicted"/>